<comment type="subcellular location">
    <subcellularLocation>
        <location evidence="1">Cell membrane</location>
        <topology evidence="1">Multi-pass membrane protein</topology>
    </subcellularLocation>
</comment>
<dbReference type="Proteomes" id="UP000665020">
    <property type="component" value="Chromosome"/>
</dbReference>
<feature type="transmembrane region" description="Helical" evidence="7">
    <location>
        <begin position="7"/>
        <end position="26"/>
    </location>
</feature>
<dbReference type="InterPro" id="IPR050638">
    <property type="entry name" value="AA-Vitamin_Transporters"/>
</dbReference>
<evidence type="ECO:0000256" key="3">
    <source>
        <dbReference type="ARBA" id="ARBA00022475"/>
    </source>
</evidence>
<evidence type="ECO:0000256" key="6">
    <source>
        <dbReference type="ARBA" id="ARBA00023136"/>
    </source>
</evidence>
<comment type="similarity">
    <text evidence="2">Belongs to the EamA transporter family.</text>
</comment>
<evidence type="ECO:0000256" key="5">
    <source>
        <dbReference type="ARBA" id="ARBA00022989"/>
    </source>
</evidence>
<feature type="domain" description="EamA" evidence="8">
    <location>
        <begin position="8"/>
        <end position="139"/>
    </location>
</feature>
<evidence type="ECO:0000256" key="7">
    <source>
        <dbReference type="SAM" id="Phobius"/>
    </source>
</evidence>
<dbReference type="Pfam" id="PF00892">
    <property type="entry name" value="EamA"/>
    <property type="match status" value="2"/>
</dbReference>
<feature type="transmembrane region" description="Helical" evidence="7">
    <location>
        <begin position="38"/>
        <end position="55"/>
    </location>
</feature>
<reference evidence="9" key="1">
    <citation type="submission" date="2019-12" db="EMBL/GenBank/DDBJ databases">
        <authorList>
            <person name="zhang j."/>
            <person name="sun C.M."/>
        </authorList>
    </citation>
    <scope>NUCLEOTIDE SEQUENCE</scope>
    <source>
        <strain evidence="9">NS-1</strain>
    </source>
</reference>
<dbReference type="AlphaFoldDB" id="A0A8A7K9D9"/>
<protein>
    <submittedName>
        <fullName evidence="9">EamA family transporter</fullName>
    </submittedName>
</protein>
<evidence type="ECO:0000259" key="8">
    <source>
        <dbReference type="Pfam" id="PF00892"/>
    </source>
</evidence>
<evidence type="ECO:0000256" key="1">
    <source>
        <dbReference type="ARBA" id="ARBA00004651"/>
    </source>
</evidence>
<feature type="transmembrane region" description="Helical" evidence="7">
    <location>
        <begin position="215"/>
        <end position="235"/>
    </location>
</feature>
<keyword evidence="5 7" id="KW-1133">Transmembrane helix</keyword>
<dbReference type="InterPro" id="IPR000620">
    <property type="entry name" value="EamA_dom"/>
</dbReference>
<feature type="transmembrane region" description="Helical" evidence="7">
    <location>
        <begin position="151"/>
        <end position="170"/>
    </location>
</feature>
<dbReference type="SUPFAM" id="SSF103481">
    <property type="entry name" value="Multidrug resistance efflux transporter EmrE"/>
    <property type="match status" value="2"/>
</dbReference>
<feature type="transmembrane region" description="Helical" evidence="7">
    <location>
        <begin position="182"/>
        <end position="203"/>
    </location>
</feature>
<proteinExistence type="inferred from homology"/>
<dbReference type="GO" id="GO:0005886">
    <property type="term" value="C:plasma membrane"/>
    <property type="evidence" value="ECO:0007669"/>
    <property type="project" value="UniProtKB-SubCell"/>
</dbReference>
<gene>
    <name evidence="9" type="ORF">GM661_08885</name>
</gene>
<dbReference type="InterPro" id="IPR037185">
    <property type="entry name" value="EmrE-like"/>
</dbReference>
<feature type="transmembrane region" description="Helical" evidence="7">
    <location>
        <begin position="95"/>
        <end position="114"/>
    </location>
</feature>
<feature type="transmembrane region" description="Helical" evidence="7">
    <location>
        <begin position="247"/>
        <end position="265"/>
    </location>
</feature>
<accession>A0A8A7K9D9</accession>
<dbReference type="KEGG" id="ifn:GM661_08885"/>
<name>A0A8A7K9D9_9FIRM</name>
<evidence type="ECO:0000256" key="2">
    <source>
        <dbReference type="ARBA" id="ARBA00007362"/>
    </source>
</evidence>
<evidence type="ECO:0000313" key="10">
    <source>
        <dbReference type="Proteomes" id="UP000665020"/>
    </source>
</evidence>
<keyword evidence="3" id="KW-1003">Cell membrane</keyword>
<dbReference type="EMBL" id="CP046640">
    <property type="protein sequence ID" value="QTL98081.1"/>
    <property type="molecule type" value="Genomic_DNA"/>
</dbReference>
<evidence type="ECO:0000256" key="4">
    <source>
        <dbReference type="ARBA" id="ARBA00022692"/>
    </source>
</evidence>
<keyword evidence="10" id="KW-1185">Reference proteome</keyword>
<evidence type="ECO:0000313" key="9">
    <source>
        <dbReference type="EMBL" id="QTL98081.1"/>
    </source>
</evidence>
<dbReference type="PANTHER" id="PTHR32322:SF18">
    <property type="entry name" value="S-ADENOSYLMETHIONINE_S-ADENOSYLHOMOCYSTEINE TRANSPORTER"/>
    <property type="match status" value="1"/>
</dbReference>
<feature type="domain" description="EamA" evidence="8">
    <location>
        <begin position="152"/>
        <end position="286"/>
    </location>
</feature>
<feature type="transmembrane region" description="Helical" evidence="7">
    <location>
        <begin position="67"/>
        <end position="83"/>
    </location>
</feature>
<keyword evidence="6 7" id="KW-0472">Membrane</keyword>
<feature type="transmembrane region" description="Helical" evidence="7">
    <location>
        <begin position="271"/>
        <end position="288"/>
    </location>
</feature>
<feature type="transmembrane region" description="Helical" evidence="7">
    <location>
        <begin position="126"/>
        <end position="145"/>
    </location>
</feature>
<keyword evidence="4 7" id="KW-0812">Transmembrane</keyword>
<organism evidence="9 10">
    <name type="scientific">Iocasia fonsfrigidae</name>
    <dbReference type="NCBI Taxonomy" id="2682810"/>
    <lineage>
        <taxon>Bacteria</taxon>
        <taxon>Bacillati</taxon>
        <taxon>Bacillota</taxon>
        <taxon>Clostridia</taxon>
        <taxon>Halanaerobiales</taxon>
        <taxon>Halanaerobiaceae</taxon>
        <taxon>Iocasia</taxon>
    </lineage>
</organism>
<dbReference type="PANTHER" id="PTHR32322">
    <property type="entry name" value="INNER MEMBRANE TRANSPORTER"/>
    <property type="match status" value="1"/>
</dbReference>
<sequence>MERDSINGYLLAFFTILIWSTTYIFTKNLLQELTPYEILFYRFGLAYLILWLISPKFDLDLSLKKEVFFFTLGLLGVTAYYLLENIALKYTQASNVGLIVSSIPMFTAVIAHFLHEDELFHKNIVYGFILSMFGIFLVIFNGKYILDLNPVGDILALLCAVIFAVYSNLLKKLNSGLRRILIIRKIFFYGLITMTPVIIYNNIEIQFKKLLDINILGGFLFLALLASILAFIMWYKAIELLGTIKTSSFIYLVPLITMVSSSIFLKEEINIIMITGGVLILFGVYLSERKTSSRKGQKNWSV</sequence>
<dbReference type="RefSeq" id="WP_230869663.1">
    <property type="nucleotide sequence ID" value="NZ_CP046640.1"/>
</dbReference>